<evidence type="ECO:0000313" key="3">
    <source>
        <dbReference type="Proteomes" id="UP001595719"/>
    </source>
</evidence>
<feature type="transmembrane region" description="Helical" evidence="1">
    <location>
        <begin position="12"/>
        <end position="29"/>
    </location>
</feature>
<sequence length="70" mass="8574">MKNNNIMGYLKYTQYVYIIIALFFTYDAIMKLNEGDESYPFYFVIAGMSAFMFFFRRRFINKHNNRNKNQ</sequence>
<name>A0ABV8W4Q4_9FLAO</name>
<comment type="caution">
    <text evidence="2">The sequence shown here is derived from an EMBL/GenBank/DDBJ whole genome shotgun (WGS) entry which is preliminary data.</text>
</comment>
<evidence type="ECO:0000313" key="2">
    <source>
        <dbReference type="EMBL" id="MFC4391807.1"/>
    </source>
</evidence>
<protein>
    <recommendedName>
        <fullName evidence="4">LPXTG-motif cell wall anchor domain-containing protein</fullName>
    </recommendedName>
</protein>
<reference evidence="3" key="1">
    <citation type="journal article" date="2019" name="Int. J. Syst. Evol. Microbiol.">
        <title>The Global Catalogue of Microorganisms (GCM) 10K type strain sequencing project: providing services to taxonomists for standard genome sequencing and annotation.</title>
        <authorList>
            <consortium name="The Broad Institute Genomics Platform"/>
            <consortium name="The Broad Institute Genome Sequencing Center for Infectious Disease"/>
            <person name="Wu L."/>
            <person name="Ma J."/>
        </authorList>
    </citation>
    <scope>NUCLEOTIDE SEQUENCE [LARGE SCALE GENOMIC DNA]</scope>
    <source>
        <strain evidence="3">CGMCC 1.15345</strain>
    </source>
</reference>
<gene>
    <name evidence="2" type="ORF">ACFOY0_12445</name>
</gene>
<dbReference type="EMBL" id="JBHSCO010000003">
    <property type="protein sequence ID" value="MFC4391807.1"/>
    <property type="molecule type" value="Genomic_DNA"/>
</dbReference>
<proteinExistence type="predicted"/>
<keyword evidence="3" id="KW-1185">Reference proteome</keyword>
<keyword evidence="1" id="KW-0472">Membrane</keyword>
<evidence type="ECO:0008006" key="4">
    <source>
        <dbReference type="Google" id="ProtNLM"/>
    </source>
</evidence>
<dbReference type="Proteomes" id="UP001595719">
    <property type="component" value="Unassembled WGS sequence"/>
</dbReference>
<organism evidence="2 3">
    <name type="scientific">Flavobacterium quisquiliarum</name>
    <dbReference type="NCBI Taxonomy" id="1834436"/>
    <lineage>
        <taxon>Bacteria</taxon>
        <taxon>Pseudomonadati</taxon>
        <taxon>Bacteroidota</taxon>
        <taxon>Flavobacteriia</taxon>
        <taxon>Flavobacteriales</taxon>
        <taxon>Flavobacteriaceae</taxon>
        <taxon>Flavobacterium</taxon>
    </lineage>
</organism>
<accession>A0ABV8W4Q4</accession>
<feature type="transmembrane region" description="Helical" evidence="1">
    <location>
        <begin position="41"/>
        <end position="59"/>
    </location>
</feature>
<evidence type="ECO:0000256" key="1">
    <source>
        <dbReference type="SAM" id="Phobius"/>
    </source>
</evidence>
<keyword evidence="1" id="KW-1133">Transmembrane helix</keyword>
<keyword evidence="1" id="KW-0812">Transmembrane</keyword>
<dbReference type="RefSeq" id="WP_246611350.1">
    <property type="nucleotide sequence ID" value="NZ_JBHSCO010000003.1"/>
</dbReference>